<reference evidence="1 2" key="1">
    <citation type="journal article" date="2015" name="Phytopathology">
        <title>Genomes of Candidatus Liberibacter solanacearum haplotype A from New Zealand and the USA suggest significant genome plasticity in the species.</title>
        <authorList>
            <person name="Thompson S.M."/>
            <person name="Johnson C.P."/>
            <person name="Lu A.Y."/>
            <person name="Frampton R.A."/>
            <person name="Sullivan K.L."/>
            <person name="Fiers M.W."/>
            <person name="Crowhurst R.N."/>
            <person name="Pitman A.R."/>
            <person name="Scott I."/>
            <person name="Gudmestad N.C."/>
            <person name="Smith G.R."/>
        </authorList>
    </citation>
    <scope>NUCLEOTIDE SEQUENCE [LARGE SCALE GENOMIC DNA]</scope>
    <source>
        <strain evidence="1 2">LsoNZ1</strain>
    </source>
</reference>
<dbReference type="AlphaFoldDB" id="A0A0F4VM47"/>
<dbReference type="Proteomes" id="UP000033731">
    <property type="component" value="Unassembled WGS sequence"/>
</dbReference>
<evidence type="ECO:0000313" key="1">
    <source>
        <dbReference type="EMBL" id="KJZ82335.1"/>
    </source>
</evidence>
<gene>
    <name evidence="1" type="ORF">DJ66_1085</name>
</gene>
<comment type="caution">
    <text evidence="1">The sequence shown here is derived from an EMBL/GenBank/DDBJ whole genome shotgun (WGS) entry which is preliminary data.</text>
</comment>
<organism evidence="1 2">
    <name type="scientific">Candidatus Liberibacter solanacearum</name>
    <dbReference type="NCBI Taxonomy" id="556287"/>
    <lineage>
        <taxon>Bacteria</taxon>
        <taxon>Pseudomonadati</taxon>
        <taxon>Pseudomonadota</taxon>
        <taxon>Alphaproteobacteria</taxon>
        <taxon>Hyphomicrobiales</taxon>
        <taxon>Rhizobiaceae</taxon>
        <taxon>Liberibacter</taxon>
    </lineage>
</organism>
<accession>A0A0F4VM47</accession>
<dbReference type="EMBL" id="JMTK01000002">
    <property type="protein sequence ID" value="KJZ82335.1"/>
    <property type="molecule type" value="Genomic_DNA"/>
</dbReference>
<evidence type="ECO:0000313" key="2">
    <source>
        <dbReference type="Proteomes" id="UP000033731"/>
    </source>
</evidence>
<protein>
    <submittedName>
        <fullName evidence="1">Uncharacterized protein</fullName>
    </submittedName>
</protein>
<sequence length="45" mass="5577">MFIYFILQNNFLRVFLLFYKKDPSIPHHDYSPSKQFDEHSIVLRM</sequence>
<dbReference type="PATRIC" id="fig|556287.9.peg.1104"/>
<proteinExistence type="predicted"/>
<name>A0A0F4VM47_9HYPH</name>
<keyword evidence="2" id="KW-1185">Reference proteome</keyword>